<sequence>MKGYFREGATYSVDCEMIEILDLKINPTKNKLKTKCDVLAQSKTDSLSLSTDLLVIY</sequence>
<evidence type="ECO:0000313" key="1">
    <source>
        <dbReference type="EMBL" id="SEA47643.1"/>
    </source>
</evidence>
<gene>
    <name evidence="1" type="ORF">SAMN05421540_10647</name>
</gene>
<name>A0A1H4BHK0_9FLAO</name>
<dbReference type="AlphaFoldDB" id="A0A1H4BHK0"/>
<reference evidence="1 2" key="1">
    <citation type="submission" date="2016-10" db="EMBL/GenBank/DDBJ databases">
        <authorList>
            <person name="de Groot N.N."/>
        </authorList>
    </citation>
    <scope>NUCLEOTIDE SEQUENCE [LARGE SCALE GENOMIC DNA]</scope>
    <source>
        <strain evidence="1 2">DSM 23581</strain>
    </source>
</reference>
<dbReference type="EMBL" id="FNQF01000006">
    <property type="protein sequence ID" value="SEA47643.1"/>
    <property type="molecule type" value="Genomic_DNA"/>
</dbReference>
<keyword evidence="2" id="KW-1185">Reference proteome</keyword>
<organism evidence="1 2">
    <name type="scientific">Psychroflexus halocasei</name>
    <dbReference type="NCBI Taxonomy" id="908615"/>
    <lineage>
        <taxon>Bacteria</taxon>
        <taxon>Pseudomonadati</taxon>
        <taxon>Bacteroidota</taxon>
        <taxon>Flavobacteriia</taxon>
        <taxon>Flavobacteriales</taxon>
        <taxon>Flavobacteriaceae</taxon>
        <taxon>Psychroflexus</taxon>
    </lineage>
</organism>
<protein>
    <submittedName>
        <fullName evidence="1">Uncharacterized protein</fullName>
    </submittedName>
</protein>
<dbReference type="Proteomes" id="UP000198820">
    <property type="component" value="Unassembled WGS sequence"/>
</dbReference>
<accession>A0A1H4BHK0</accession>
<evidence type="ECO:0000313" key="2">
    <source>
        <dbReference type="Proteomes" id="UP000198820"/>
    </source>
</evidence>
<proteinExistence type="predicted"/>